<keyword evidence="2" id="KW-0732">Signal</keyword>
<feature type="chain" id="PRO_5037931797" evidence="2">
    <location>
        <begin position="25"/>
        <end position="1103"/>
    </location>
</feature>
<proteinExistence type="predicted"/>
<gene>
    <name evidence="4" type="ORF">H8698_12855</name>
</gene>
<dbReference type="SUPFAM" id="SSF49785">
    <property type="entry name" value="Galactose-binding domain-like"/>
    <property type="match status" value="1"/>
</dbReference>
<reference evidence="4" key="1">
    <citation type="submission" date="2020-08" db="EMBL/GenBank/DDBJ databases">
        <title>Genome public.</title>
        <authorList>
            <person name="Liu C."/>
            <person name="Sun Q."/>
        </authorList>
    </citation>
    <scope>NUCLEOTIDE SEQUENCE</scope>
    <source>
        <strain evidence="4">H8</strain>
    </source>
</reference>
<dbReference type="InterPro" id="IPR008979">
    <property type="entry name" value="Galactose-bd-like_sf"/>
</dbReference>
<feature type="signal peptide" evidence="2">
    <location>
        <begin position="1"/>
        <end position="24"/>
    </location>
</feature>
<evidence type="ECO:0000256" key="1">
    <source>
        <dbReference type="ARBA" id="ARBA00022801"/>
    </source>
</evidence>
<dbReference type="Proteomes" id="UP000611762">
    <property type="component" value="Unassembled WGS sequence"/>
</dbReference>
<keyword evidence="5" id="KW-1185">Reference proteome</keyword>
<dbReference type="InterPro" id="IPR003305">
    <property type="entry name" value="CenC_carb-bd"/>
</dbReference>
<evidence type="ECO:0000259" key="3">
    <source>
        <dbReference type="Pfam" id="PF02018"/>
    </source>
</evidence>
<dbReference type="InterPro" id="IPR029058">
    <property type="entry name" value="AB_hydrolase_fold"/>
</dbReference>
<feature type="domain" description="CBM-cenC" evidence="3">
    <location>
        <begin position="381"/>
        <end position="506"/>
    </location>
</feature>
<dbReference type="GO" id="GO:0016798">
    <property type="term" value="F:hydrolase activity, acting on glycosyl bonds"/>
    <property type="evidence" value="ECO:0007669"/>
    <property type="project" value="InterPro"/>
</dbReference>
<evidence type="ECO:0000313" key="4">
    <source>
        <dbReference type="EMBL" id="MBC8541865.1"/>
    </source>
</evidence>
<dbReference type="EMBL" id="JACRSU010000006">
    <property type="protein sequence ID" value="MBC8541865.1"/>
    <property type="molecule type" value="Genomic_DNA"/>
</dbReference>
<name>A0A926I056_9FIRM</name>
<sequence>MKKVFCLWLAAVVLLMSCISIAGAEDYFVSDFLYADFETPQASGTAIYSAEKTWVAEGFGGSRGAVKMKNNANNMGGVQFDRNRSVVGETYELSICAKPPADNINALDGGYVVSYYRCLTDDGSGTLVPSKNYSGYHITYLKNKEDLGGGWYRYYANYTVGENCTISGSTQAPVFGTDCNFQYRAKATDIEYMLDEFVCRPAYSTTSDEPVVLNANFDFNNPEYTLFSKTAVTVKNNGGANQTAKYAYVEAQDKYSSMKYSNLAVMPATAYKLTWYAKIGKSENAGKYYLRGYLDFTGADTSEMTLYQKINVDKPLTEEWQKFECIIRPSKNAQNYVVNSLSVRPSFYFRMSGQGDGYTEVIADYCVDELKIERLNVPFGGSFDDGFAAKAVYDGTTQVQAWTAGSGAVAADQTEEQNAFIQVTQAANSGENGRIAQNIYLKPNTDYCLSFRAKSDSAGAVLTPSVSTYDGTQETVNALTPVQLQEGWTEHQIPFSLASAPSTCLLGLSLLGGENTEEVRYCIDDIQITEPGLKNASVSGDFSCGSTVTASVENDTGAAVEYRLMTSTDGVHFARLSGGVLNGSAVSYTISDSDAGAFLRFDFFAVSGGAVSNLVSTQPREVTGTRVYFITDDFDTAETLSARAVIKNKALEGKNMTLILAVYGRKNTLISVTSKPLSGAETAAGEAEISADKPAGAMSAKVFLWEDFKTVTPYTESAEITAGLSLEQIVDTLQAKAVTKTPEYEVVNTIETGYDDVSAILFEGLPHKGENTQVFAYMGVPKTASAVNQVPAVVLIHGNASRLYPSWVKSWVDKGYAAIACYMVDRNTDLDPDVVYNMGARQPSGYYTDIDQPLQDQYMYQAVAKPILAKNLLASLPEVNENAIGITGISNGSMITSYAIGVDPGFAFAVPVYNSGYLNEGGVNKGLSGKRLLWDAKNVLSNVKIPTLFINGNAANMYAIDQNTKSALDVENSVISYKYGLTHSQPAGEAVPEIFTFADSVVRGGPRFTEVGRVSVEGNTASFSFKTENNISKIRLVYNISGISYDGSTSKTVWEQPKEITVPQNKTVTLTLPSGTKGFYFELTDDACGVVTTEYVELETAVQ</sequence>
<accession>A0A926I056</accession>
<evidence type="ECO:0000313" key="5">
    <source>
        <dbReference type="Proteomes" id="UP000611762"/>
    </source>
</evidence>
<organism evidence="4 5">
    <name type="scientific">Congzhengia minquanensis</name>
    <dbReference type="NCBI Taxonomy" id="2763657"/>
    <lineage>
        <taxon>Bacteria</taxon>
        <taxon>Bacillati</taxon>
        <taxon>Bacillota</taxon>
        <taxon>Clostridia</taxon>
        <taxon>Eubacteriales</taxon>
        <taxon>Oscillospiraceae</taxon>
        <taxon>Congzhengia</taxon>
    </lineage>
</organism>
<dbReference type="AlphaFoldDB" id="A0A926I056"/>
<keyword evidence="1" id="KW-0378">Hydrolase</keyword>
<evidence type="ECO:0000256" key="2">
    <source>
        <dbReference type="SAM" id="SignalP"/>
    </source>
</evidence>
<dbReference type="SUPFAM" id="SSF53474">
    <property type="entry name" value="alpha/beta-Hydrolases"/>
    <property type="match status" value="1"/>
</dbReference>
<dbReference type="RefSeq" id="WP_249313850.1">
    <property type="nucleotide sequence ID" value="NZ_JACRSU010000006.1"/>
</dbReference>
<protein>
    <submittedName>
        <fullName evidence="4">Carbohydrate binding domain-containing protein</fullName>
    </submittedName>
</protein>
<dbReference type="Gene3D" id="2.60.120.260">
    <property type="entry name" value="Galactose-binding domain-like"/>
    <property type="match status" value="2"/>
</dbReference>
<comment type="caution">
    <text evidence="4">The sequence shown here is derived from an EMBL/GenBank/DDBJ whole genome shotgun (WGS) entry which is preliminary data.</text>
</comment>
<dbReference type="Pfam" id="PF02018">
    <property type="entry name" value="CBM_4_9"/>
    <property type="match status" value="1"/>
</dbReference>
<dbReference type="PROSITE" id="PS51257">
    <property type="entry name" value="PROKAR_LIPOPROTEIN"/>
    <property type="match status" value="1"/>
</dbReference>
<dbReference type="Gene3D" id="3.40.50.1820">
    <property type="entry name" value="alpha/beta hydrolase"/>
    <property type="match status" value="1"/>
</dbReference>